<evidence type="ECO:0000313" key="2">
    <source>
        <dbReference type="Proteomes" id="UP000790709"/>
    </source>
</evidence>
<keyword evidence="2" id="KW-1185">Reference proteome</keyword>
<protein>
    <submittedName>
        <fullName evidence="1">Uncharacterized protein</fullName>
    </submittedName>
</protein>
<comment type="caution">
    <text evidence="1">The sequence shown here is derived from an EMBL/GenBank/DDBJ whole genome shotgun (WGS) entry which is preliminary data.</text>
</comment>
<evidence type="ECO:0000313" key="1">
    <source>
        <dbReference type="EMBL" id="KAH7918528.1"/>
    </source>
</evidence>
<accession>A0ACB8B085</accession>
<dbReference type="Proteomes" id="UP000790709">
    <property type="component" value="Unassembled WGS sequence"/>
</dbReference>
<reference evidence="1" key="1">
    <citation type="journal article" date="2021" name="New Phytol.">
        <title>Evolutionary innovations through gain and loss of genes in the ectomycorrhizal Boletales.</title>
        <authorList>
            <person name="Wu G."/>
            <person name="Miyauchi S."/>
            <person name="Morin E."/>
            <person name="Kuo A."/>
            <person name="Drula E."/>
            <person name="Varga T."/>
            <person name="Kohler A."/>
            <person name="Feng B."/>
            <person name="Cao Y."/>
            <person name="Lipzen A."/>
            <person name="Daum C."/>
            <person name="Hundley H."/>
            <person name="Pangilinan J."/>
            <person name="Johnson J."/>
            <person name="Barry K."/>
            <person name="LaButti K."/>
            <person name="Ng V."/>
            <person name="Ahrendt S."/>
            <person name="Min B."/>
            <person name="Choi I.G."/>
            <person name="Park H."/>
            <person name="Plett J.M."/>
            <person name="Magnuson J."/>
            <person name="Spatafora J.W."/>
            <person name="Nagy L.G."/>
            <person name="Henrissat B."/>
            <person name="Grigoriev I.V."/>
            <person name="Yang Z.L."/>
            <person name="Xu J."/>
            <person name="Martin F.M."/>
        </authorList>
    </citation>
    <scope>NUCLEOTIDE SEQUENCE</scope>
    <source>
        <strain evidence="1">KUC20120723A-06</strain>
    </source>
</reference>
<gene>
    <name evidence="1" type="ORF">BV22DRAFT_1199936</name>
</gene>
<name>A0ACB8B085_9AGAM</name>
<organism evidence="1 2">
    <name type="scientific">Leucogyrophana mollusca</name>
    <dbReference type="NCBI Taxonomy" id="85980"/>
    <lineage>
        <taxon>Eukaryota</taxon>
        <taxon>Fungi</taxon>
        <taxon>Dikarya</taxon>
        <taxon>Basidiomycota</taxon>
        <taxon>Agaricomycotina</taxon>
        <taxon>Agaricomycetes</taxon>
        <taxon>Agaricomycetidae</taxon>
        <taxon>Boletales</taxon>
        <taxon>Boletales incertae sedis</taxon>
        <taxon>Leucogyrophana</taxon>
    </lineage>
</organism>
<proteinExistence type="predicted"/>
<sequence>MSGMPVPSSSSVSFPSSDSVQPLPIPHLPFRRISLPSQPNRQSVASLASFDSLAVPEEHPQPGTSPSAVSHVRQKRRSLNPAARGHGQRRVVPVVDESREAKRRKVIREFYDTEKTYVDGLDLIYGHFLTPIIASLDTPKPLLTRAQLTSIFSNFIDVWNFHHSFFSALDSLLSPTWGSTPPPLSPLLLSHFPYLSLYTPFVTPFSTALASLSSLPSTSPSFAAFITRQESDPRCGKLHLADWLLTVVQRCPRYLLLLKDLLACTHPEDVEYKGLEAAYSLVEKITTSLNTSLHTHAQTLALLSLQRSTANLPFTLIAPGRTLLKRGTLLYQGDTLREREFLLFSDCLLWIEKEGEREHHRPTRSIMARTRSKSEAELTALRARRQSGEWTPTRTPKKVGSDQNERWSYKGHITLIDVEIVLGGDTRFEVLSPEGSFAVFAESSAVRDDWASAIRTAKSALLASLSATHPNSTLTSSASTNHVRRALRALPYDPSTSPLAPSSPQEGDHVPRAPISNFLPPVWIPDAKTDACMRCSRPFGWRHGRRRHHCRLCGRCVCAACSEKTFYVSDPSKPDTDSKPARACNECYEAVFPVLPSTGVPSDSPTVTPESSRSSASSPPPATPTLTFPSWLSIPSRQGRDAPEALMAMAMAVDMPPPVSRRASMDIGVRGGSPLRLNVGGEDSPVKSGPNGSPLRQSADGGPLKRLSSSPSKPLSGSPLRNSLEVGGSPLKRFSIPSPSSRFPRTSPTDTDDGTVKYKRPDQLESEPLSGEDEAYGRAEEGDTVRPIRIRPTSRARPRSYYDILEDFHEHEHEHGRERSAASSLGTALSIPESEEAVDTVSGSSGPEAEGTAGAGPGVGRERKAEDTARRHKRFSLPAVALQTTPVIARSSSRAEIGRPGVGRRLSLVLGGGAGGASKEEVRGVSGGSTELGQESGSGDGRKDRGMAASALLQLLRGKRRER</sequence>
<dbReference type="EMBL" id="MU266773">
    <property type="protein sequence ID" value="KAH7918528.1"/>
    <property type="molecule type" value="Genomic_DNA"/>
</dbReference>